<comment type="caution">
    <text evidence="5">The sequence shown here is derived from an EMBL/GenBank/DDBJ whole genome shotgun (WGS) entry which is preliminary data.</text>
</comment>
<evidence type="ECO:0000256" key="1">
    <source>
        <dbReference type="ARBA" id="ARBA00022441"/>
    </source>
</evidence>
<gene>
    <name evidence="4" type="ORF">BJG266_LOCUS27203</name>
    <name evidence="5" type="ORF">QVE165_LOCUS51696</name>
</gene>
<dbReference type="Pfam" id="PF01344">
    <property type="entry name" value="Kelch_1"/>
    <property type="match status" value="2"/>
</dbReference>
<dbReference type="EMBL" id="CAJNOI010000245">
    <property type="protein sequence ID" value="CAF1206460.1"/>
    <property type="molecule type" value="Genomic_DNA"/>
</dbReference>
<dbReference type="OrthoDB" id="10046984at2759"/>
<dbReference type="InterPro" id="IPR015915">
    <property type="entry name" value="Kelch-typ_b-propeller"/>
</dbReference>
<evidence type="ECO:0000256" key="2">
    <source>
        <dbReference type="ARBA" id="ARBA00022737"/>
    </source>
</evidence>
<dbReference type="PANTHER" id="PTHR46344:SF27">
    <property type="entry name" value="KELCH REPEAT SUPERFAMILY PROTEIN"/>
    <property type="match status" value="1"/>
</dbReference>
<dbReference type="EMBL" id="CAJNOM010001140">
    <property type="protein sequence ID" value="CAF1594575.1"/>
    <property type="molecule type" value="Genomic_DNA"/>
</dbReference>
<dbReference type="SUPFAM" id="SSF117281">
    <property type="entry name" value="Kelch motif"/>
    <property type="match status" value="1"/>
</dbReference>
<accession>A0A816A9Q7</accession>
<proteinExistence type="predicted"/>
<dbReference type="Proteomes" id="UP000663832">
    <property type="component" value="Unassembled WGS sequence"/>
</dbReference>
<dbReference type="Proteomes" id="UP000663877">
    <property type="component" value="Unassembled WGS sequence"/>
</dbReference>
<dbReference type="InterPro" id="IPR006652">
    <property type="entry name" value="Kelch_1"/>
</dbReference>
<evidence type="ECO:0000256" key="3">
    <source>
        <dbReference type="SAM" id="MobiDB-lite"/>
    </source>
</evidence>
<evidence type="ECO:0000313" key="6">
    <source>
        <dbReference type="Proteomes" id="UP000663832"/>
    </source>
</evidence>
<keyword evidence="1" id="KW-0880">Kelch repeat</keyword>
<dbReference type="Gene3D" id="2.120.10.80">
    <property type="entry name" value="Kelch-type beta propeller"/>
    <property type="match status" value="1"/>
</dbReference>
<reference evidence="5" key="1">
    <citation type="submission" date="2021-02" db="EMBL/GenBank/DDBJ databases">
        <authorList>
            <person name="Nowell W R."/>
        </authorList>
    </citation>
    <scope>NUCLEOTIDE SEQUENCE</scope>
</reference>
<protein>
    <submittedName>
        <fullName evidence="5">Uncharacterized protein</fullName>
    </submittedName>
</protein>
<dbReference type="PANTHER" id="PTHR46344">
    <property type="entry name" value="OS02G0202900 PROTEIN"/>
    <property type="match status" value="1"/>
</dbReference>
<keyword evidence="6" id="KW-1185">Reference proteome</keyword>
<organism evidence="5 6">
    <name type="scientific">Adineta steineri</name>
    <dbReference type="NCBI Taxonomy" id="433720"/>
    <lineage>
        <taxon>Eukaryota</taxon>
        <taxon>Metazoa</taxon>
        <taxon>Spiralia</taxon>
        <taxon>Gnathifera</taxon>
        <taxon>Rotifera</taxon>
        <taxon>Eurotatoria</taxon>
        <taxon>Bdelloidea</taxon>
        <taxon>Adinetida</taxon>
        <taxon>Adinetidae</taxon>
        <taxon>Adineta</taxon>
    </lineage>
</organism>
<feature type="region of interest" description="Disordered" evidence="3">
    <location>
        <begin position="1"/>
        <end position="29"/>
    </location>
</feature>
<evidence type="ECO:0000313" key="5">
    <source>
        <dbReference type="EMBL" id="CAF1594575.1"/>
    </source>
</evidence>
<sequence>MSTSPTSTSSSTTTTGLPGHAELYDPTTGSWTTTGSMNVARENHTASILGNGTVLITGGYNTSPLNSVELYDPITGSWTSTGNMNFAREYHTASILANGKVLVTGGYNGSNSLNSAELY</sequence>
<dbReference type="SMART" id="SM00612">
    <property type="entry name" value="Kelch"/>
    <property type="match status" value="2"/>
</dbReference>
<dbReference type="AlphaFoldDB" id="A0A816A9Q7"/>
<evidence type="ECO:0000313" key="4">
    <source>
        <dbReference type="EMBL" id="CAF1206460.1"/>
    </source>
</evidence>
<keyword evidence="2" id="KW-0677">Repeat</keyword>
<name>A0A816A9Q7_9BILA</name>
<feature type="compositionally biased region" description="Low complexity" evidence="3">
    <location>
        <begin position="1"/>
        <end position="15"/>
    </location>
</feature>